<name>A0A1I2QRB0_9BACL</name>
<dbReference type="Pfam" id="PF00115">
    <property type="entry name" value="COX1"/>
    <property type="match status" value="1"/>
</dbReference>
<dbReference type="InterPro" id="IPR000883">
    <property type="entry name" value="Cyt_C_Oxase_1"/>
</dbReference>
<dbReference type="Gene3D" id="1.20.210.10">
    <property type="entry name" value="Cytochrome c oxidase-like, subunit I domain"/>
    <property type="match status" value="1"/>
</dbReference>
<feature type="transmembrane region" description="Helical" evidence="3">
    <location>
        <begin position="24"/>
        <end position="45"/>
    </location>
</feature>
<evidence type="ECO:0000256" key="2">
    <source>
        <dbReference type="ARBA" id="ARBA00022982"/>
    </source>
</evidence>
<sequence length="561" mass="62872">MSTAATEKGETLAKHRYDERDRRLVLAHVGVSVGALLIGAIAGLLQVMERAGWIRLPAGINYYQMLTLHGVLLALVFTTFFIFGYLYAGLARTLDGRLVSSSRKWAWIGYGMMTLGTLLAAAHILMNEATVLYTFYPPLQASPWFYVGLALLVVGSWVASAVVIINYVHWRRRNRGESSPLFAYMALATVILWLHASLYVAIEVVVQLIPWSFGWVDRVNVPLSRTLFWWFGHALVYFWLLPAYIYWYVNIPQIIGGKILSGSLPRLTFILFLLFSIPVGFHHQLTDPGIQPFWKFLQVALTMAVVVPTLITAFSILGTFEMAGRARGAKGLFGWVKKLPWGDVRFFTPFMAMIIFILGGAGGIILASYQLNQLVHNTWFVTGHFHMTMASTVGLTYLAALYWMIPILRHRRLTPAINRLGIIQTVIWTVGMMLMSVTMHVVGLMGAPRRSSFSTYGGHEIVSSWMPHLQLISVGGILLFAAILLAVYILIHLWFFAPKTDRPAEFPIGVVYERASEPPRILERWSVWIGVSVVLSIIAYAVPLADMILHPAPGALPVRPW</sequence>
<feature type="domain" description="Cytochrome oxidase subunit I profile" evidence="4">
    <location>
        <begin position="22"/>
        <end position="494"/>
    </location>
</feature>
<dbReference type="AlphaFoldDB" id="A0A1I2QRB0"/>
<keyword evidence="1" id="KW-0679">Respiratory chain</keyword>
<dbReference type="PROSITE" id="PS50855">
    <property type="entry name" value="COX1"/>
    <property type="match status" value="1"/>
</dbReference>
<dbReference type="STRING" id="201973.SAMN04488025_12429"/>
<feature type="transmembrane region" description="Helical" evidence="3">
    <location>
        <begin position="181"/>
        <end position="202"/>
    </location>
</feature>
<feature type="transmembrane region" description="Helical" evidence="3">
    <location>
        <begin position="525"/>
        <end position="545"/>
    </location>
</feature>
<dbReference type="GO" id="GO:0016020">
    <property type="term" value="C:membrane"/>
    <property type="evidence" value="ECO:0007669"/>
    <property type="project" value="InterPro"/>
</dbReference>
<protein>
    <submittedName>
        <fullName evidence="5">Cytochrome c oxidase subunit 1</fullName>
    </submittedName>
</protein>
<evidence type="ECO:0000256" key="3">
    <source>
        <dbReference type="SAM" id="Phobius"/>
    </source>
</evidence>
<feature type="transmembrane region" description="Helical" evidence="3">
    <location>
        <begin position="468"/>
        <end position="496"/>
    </location>
</feature>
<dbReference type="EMBL" id="FOOK01000024">
    <property type="protein sequence ID" value="SFG28151.1"/>
    <property type="molecule type" value="Genomic_DNA"/>
</dbReference>
<keyword evidence="3" id="KW-0472">Membrane</keyword>
<feature type="transmembrane region" description="Helical" evidence="3">
    <location>
        <begin position="426"/>
        <end position="448"/>
    </location>
</feature>
<accession>A0A1I2QRB0</accession>
<evidence type="ECO:0000259" key="4">
    <source>
        <dbReference type="PROSITE" id="PS50855"/>
    </source>
</evidence>
<feature type="transmembrane region" description="Helical" evidence="3">
    <location>
        <begin position="346"/>
        <end position="371"/>
    </location>
</feature>
<reference evidence="5 6" key="1">
    <citation type="submission" date="2016-10" db="EMBL/GenBank/DDBJ databases">
        <authorList>
            <person name="de Groot N.N."/>
        </authorList>
    </citation>
    <scope>NUCLEOTIDE SEQUENCE [LARGE SCALE GENOMIC DNA]</scope>
    <source>
        <strain evidence="5 6">DSM 44945</strain>
    </source>
</reference>
<evidence type="ECO:0000313" key="5">
    <source>
        <dbReference type="EMBL" id="SFG28151.1"/>
    </source>
</evidence>
<keyword evidence="3" id="KW-0812">Transmembrane</keyword>
<dbReference type="InterPro" id="IPR023616">
    <property type="entry name" value="Cyt_c_oxase-like_su1_dom"/>
</dbReference>
<evidence type="ECO:0000256" key="1">
    <source>
        <dbReference type="ARBA" id="ARBA00022660"/>
    </source>
</evidence>
<proteinExistence type="predicted"/>
<dbReference type="PRINTS" id="PR01165">
    <property type="entry name" value="CYCOXIDASEI"/>
</dbReference>
<gene>
    <name evidence="5" type="ORF">SAMN04488025_12429</name>
</gene>
<dbReference type="PANTHER" id="PTHR10422">
    <property type="entry name" value="CYTOCHROME C OXIDASE SUBUNIT 1"/>
    <property type="match status" value="1"/>
</dbReference>
<keyword evidence="6" id="KW-1185">Reference proteome</keyword>
<keyword evidence="3" id="KW-1133">Transmembrane helix</keyword>
<dbReference type="RefSeq" id="WP_092039585.1">
    <property type="nucleotide sequence ID" value="NZ_FOOK01000024.1"/>
</dbReference>
<dbReference type="CDD" id="cd01660">
    <property type="entry name" value="ba3-like_Oxidase_I"/>
    <property type="match status" value="1"/>
</dbReference>
<dbReference type="OrthoDB" id="9764568at2"/>
<dbReference type="PANTHER" id="PTHR10422:SF40">
    <property type="entry name" value="CYTOCHROME C OXIDASE SUBUNIT I"/>
    <property type="match status" value="1"/>
</dbReference>
<feature type="transmembrane region" description="Helical" evidence="3">
    <location>
        <begin position="145"/>
        <end position="169"/>
    </location>
</feature>
<dbReference type="GO" id="GO:0004129">
    <property type="term" value="F:cytochrome-c oxidase activity"/>
    <property type="evidence" value="ECO:0007669"/>
    <property type="project" value="InterPro"/>
</dbReference>
<dbReference type="SUPFAM" id="SSF81442">
    <property type="entry name" value="Cytochrome c oxidase subunit I-like"/>
    <property type="match status" value="1"/>
</dbReference>
<dbReference type="InterPro" id="IPR033943">
    <property type="entry name" value="Ba3-like_Oxidase_I"/>
</dbReference>
<organism evidence="5 6">
    <name type="scientific">Planifilum fulgidum</name>
    <dbReference type="NCBI Taxonomy" id="201973"/>
    <lineage>
        <taxon>Bacteria</taxon>
        <taxon>Bacillati</taxon>
        <taxon>Bacillota</taxon>
        <taxon>Bacilli</taxon>
        <taxon>Bacillales</taxon>
        <taxon>Thermoactinomycetaceae</taxon>
        <taxon>Planifilum</taxon>
    </lineage>
</organism>
<feature type="transmembrane region" description="Helical" evidence="3">
    <location>
        <begin position="65"/>
        <end position="87"/>
    </location>
</feature>
<dbReference type="Proteomes" id="UP000198661">
    <property type="component" value="Unassembled WGS sequence"/>
</dbReference>
<feature type="transmembrane region" description="Helical" evidence="3">
    <location>
        <begin position="267"/>
        <end position="285"/>
    </location>
</feature>
<dbReference type="GO" id="GO:0009060">
    <property type="term" value="P:aerobic respiration"/>
    <property type="evidence" value="ECO:0007669"/>
    <property type="project" value="InterPro"/>
</dbReference>
<feature type="transmembrane region" description="Helical" evidence="3">
    <location>
        <begin position="227"/>
        <end position="247"/>
    </location>
</feature>
<keyword evidence="2" id="KW-0249">Electron transport</keyword>
<dbReference type="InterPro" id="IPR036927">
    <property type="entry name" value="Cyt_c_oxase-like_su1_sf"/>
</dbReference>
<feature type="transmembrane region" description="Helical" evidence="3">
    <location>
        <begin position="383"/>
        <end position="405"/>
    </location>
</feature>
<dbReference type="GO" id="GO:0020037">
    <property type="term" value="F:heme binding"/>
    <property type="evidence" value="ECO:0007669"/>
    <property type="project" value="InterPro"/>
</dbReference>
<keyword evidence="1" id="KW-0813">Transport</keyword>
<feature type="transmembrane region" description="Helical" evidence="3">
    <location>
        <begin position="297"/>
        <end position="320"/>
    </location>
</feature>
<feature type="transmembrane region" description="Helical" evidence="3">
    <location>
        <begin position="107"/>
        <end position="125"/>
    </location>
</feature>
<evidence type="ECO:0000313" key="6">
    <source>
        <dbReference type="Proteomes" id="UP000198661"/>
    </source>
</evidence>